<evidence type="ECO:0000313" key="2">
    <source>
        <dbReference type="EMBL" id="SDC16644.1"/>
    </source>
</evidence>
<dbReference type="AlphaFoldDB" id="A0A1G6JCV7"/>
<organism evidence="2 3">
    <name type="scientific">Acinetobacter marinus</name>
    <dbReference type="NCBI Taxonomy" id="281375"/>
    <lineage>
        <taxon>Bacteria</taxon>
        <taxon>Pseudomonadati</taxon>
        <taxon>Pseudomonadota</taxon>
        <taxon>Gammaproteobacteria</taxon>
        <taxon>Moraxellales</taxon>
        <taxon>Moraxellaceae</taxon>
        <taxon>Acinetobacter</taxon>
    </lineage>
</organism>
<dbReference type="EMBL" id="FMYK01000003">
    <property type="protein sequence ID" value="SDC16644.1"/>
    <property type="molecule type" value="Genomic_DNA"/>
</dbReference>
<proteinExistence type="predicted"/>
<dbReference type="Pfam" id="PF04965">
    <property type="entry name" value="GPW_gp25"/>
    <property type="match status" value="1"/>
</dbReference>
<sequence>MTDHFGMSRDTGKTTECLEHLKQSIIDILTTPIGSRVARHDYGSRLPELIDAPINRENIVDIYAATAEALAKHEDRIELSGVDLQSSALGKITLSITAKYKLDGQVVRIDGIEITS</sequence>
<name>A0A1G6JCV7_9GAMM</name>
<dbReference type="SUPFAM" id="SSF160719">
    <property type="entry name" value="gpW/gp25-like"/>
    <property type="match status" value="1"/>
</dbReference>
<dbReference type="InterPro" id="IPR007048">
    <property type="entry name" value="IraD/Gp25-like"/>
</dbReference>
<dbReference type="OrthoDB" id="9802846at2"/>
<gene>
    <name evidence="2" type="ORF">SAMN05421749_103317</name>
</gene>
<dbReference type="Gene3D" id="3.10.450.40">
    <property type="match status" value="1"/>
</dbReference>
<reference evidence="3" key="1">
    <citation type="submission" date="2016-09" db="EMBL/GenBank/DDBJ databases">
        <authorList>
            <person name="Varghese N."/>
            <person name="Submissions S."/>
        </authorList>
    </citation>
    <scope>NUCLEOTIDE SEQUENCE [LARGE SCALE GENOMIC DNA]</scope>
    <source>
        <strain evidence="3">ANC 3699</strain>
    </source>
</reference>
<dbReference type="RefSeq" id="WP_092618213.1">
    <property type="nucleotide sequence ID" value="NZ_FMYK01000003.1"/>
</dbReference>
<evidence type="ECO:0000259" key="1">
    <source>
        <dbReference type="Pfam" id="PF04965"/>
    </source>
</evidence>
<protein>
    <recommendedName>
        <fullName evidence="1">IraD/Gp25-like domain-containing protein</fullName>
    </recommendedName>
</protein>
<keyword evidence="3" id="KW-1185">Reference proteome</keyword>
<feature type="domain" description="IraD/Gp25-like" evidence="1">
    <location>
        <begin position="18"/>
        <end position="101"/>
    </location>
</feature>
<dbReference type="Proteomes" id="UP000242317">
    <property type="component" value="Unassembled WGS sequence"/>
</dbReference>
<accession>A0A1G6JCV7</accession>
<evidence type="ECO:0000313" key="3">
    <source>
        <dbReference type="Proteomes" id="UP000242317"/>
    </source>
</evidence>